<sequence length="220" mass="24717">MNSVNSEFSPFGDITIPDPLFAKDDVQNAVANFRNVSEYETSDSYLREQIYNIRDEGKAFRKITIESATTSDEIADYCDSIKTTIESLVDGDLTGVDFSDVLKDLLSTATRCKGKAVYFKNEYTRINSNLDVIYYGLQKYVEKIEVSKNELEGELRNEKDKKDKAEKKRNKNIAGALLGVAAAFPTSGLSLVVTVRSTYKVAKNQSRISECRENIELTNE</sequence>
<feature type="transmembrane region" description="Helical" evidence="2">
    <location>
        <begin position="173"/>
        <end position="195"/>
    </location>
</feature>
<feature type="coiled-coil region" evidence="1">
    <location>
        <begin position="137"/>
        <end position="168"/>
    </location>
</feature>
<keyword evidence="4" id="KW-1185">Reference proteome</keyword>
<dbReference type="EMBL" id="CAJVPV010000113">
    <property type="protein sequence ID" value="CAG8443240.1"/>
    <property type="molecule type" value="Genomic_DNA"/>
</dbReference>
<proteinExistence type="predicted"/>
<accession>A0A9N8V9K8</accession>
<evidence type="ECO:0000256" key="1">
    <source>
        <dbReference type="SAM" id="Coils"/>
    </source>
</evidence>
<evidence type="ECO:0000313" key="4">
    <source>
        <dbReference type="Proteomes" id="UP000789342"/>
    </source>
</evidence>
<keyword evidence="2" id="KW-0812">Transmembrane</keyword>
<evidence type="ECO:0000313" key="3">
    <source>
        <dbReference type="EMBL" id="CAG8443240.1"/>
    </source>
</evidence>
<dbReference type="Proteomes" id="UP000789342">
    <property type="component" value="Unassembled WGS sequence"/>
</dbReference>
<organism evidence="3 4">
    <name type="scientific">Acaulospora morrowiae</name>
    <dbReference type="NCBI Taxonomy" id="94023"/>
    <lineage>
        <taxon>Eukaryota</taxon>
        <taxon>Fungi</taxon>
        <taxon>Fungi incertae sedis</taxon>
        <taxon>Mucoromycota</taxon>
        <taxon>Glomeromycotina</taxon>
        <taxon>Glomeromycetes</taxon>
        <taxon>Diversisporales</taxon>
        <taxon>Acaulosporaceae</taxon>
        <taxon>Acaulospora</taxon>
    </lineage>
</organism>
<comment type="caution">
    <text evidence="3">The sequence shown here is derived from an EMBL/GenBank/DDBJ whole genome shotgun (WGS) entry which is preliminary data.</text>
</comment>
<protein>
    <submittedName>
        <fullName evidence="3">2761_t:CDS:1</fullName>
    </submittedName>
</protein>
<name>A0A9N8V9K8_9GLOM</name>
<keyword evidence="2" id="KW-0472">Membrane</keyword>
<keyword evidence="1" id="KW-0175">Coiled coil</keyword>
<gene>
    <name evidence="3" type="ORF">AMORRO_LOCUS441</name>
</gene>
<keyword evidence="2" id="KW-1133">Transmembrane helix</keyword>
<evidence type="ECO:0000256" key="2">
    <source>
        <dbReference type="SAM" id="Phobius"/>
    </source>
</evidence>
<reference evidence="3" key="1">
    <citation type="submission" date="2021-06" db="EMBL/GenBank/DDBJ databases">
        <authorList>
            <person name="Kallberg Y."/>
            <person name="Tangrot J."/>
            <person name="Rosling A."/>
        </authorList>
    </citation>
    <scope>NUCLEOTIDE SEQUENCE</scope>
    <source>
        <strain evidence="3">CL551</strain>
    </source>
</reference>
<dbReference type="AlphaFoldDB" id="A0A9N8V9K8"/>